<dbReference type="RefSeq" id="WP_025417501.1">
    <property type="nucleotide sequence ID" value="NZ_JAVLSD010000030.1"/>
</dbReference>
<dbReference type="GO" id="GO:0015171">
    <property type="term" value="F:amino acid transmembrane transporter activity"/>
    <property type="evidence" value="ECO:0007669"/>
    <property type="project" value="TreeGrafter"/>
</dbReference>
<evidence type="ECO:0000256" key="4">
    <source>
        <dbReference type="ARBA" id="ARBA00022989"/>
    </source>
</evidence>
<name>A0A2A6KC12_9HYPH</name>
<dbReference type="GO" id="GO:0005886">
    <property type="term" value="C:plasma membrane"/>
    <property type="evidence" value="ECO:0007669"/>
    <property type="project" value="UniProtKB-SubCell"/>
</dbReference>
<comment type="caution">
    <text evidence="7">The sequence shown here is derived from an EMBL/GenBank/DDBJ whole genome shotgun (WGS) entry which is preliminary data.</text>
</comment>
<evidence type="ECO:0000256" key="5">
    <source>
        <dbReference type="ARBA" id="ARBA00023136"/>
    </source>
</evidence>
<proteinExistence type="predicted"/>
<keyword evidence="5 6" id="KW-0472">Membrane</keyword>
<feature type="transmembrane region" description="Helical" evidence="6">
    <location>
        <begin position="71"/>
        <end position="93"/>
    </location>
</feature>
<dbReference type="Proteomes" id="UP000219914">
    <property type="component" value="Unassembled WGS sequence"/>
</dbReference>
<evidence type="ECO:0000313" key="10">
    <source>
        <dbReference type="Proteomes" id="UP001268610"/>
    </source>
</evidence>
<dbReference type="EMBL" id="JAVLSF010000008">
    <property type="protein sequence ID" value="MDR9774355.1"/>
    <property type="molecule type" value="Genomic_DNA"/>
</dbReference>
<evidence type="ECO:0000256" key="6">
    <source>
        <dbReference type="SAM" id="Phobius"/>
    </source>
</evidence>
<evidence type="ECO:0000313" key="8">
    <source>
        <dbReference type="EMBL" id="PDT22088.1"/>
    </source>
</evidence>
<dbReference type="InterPro" id="IPR001123">
    <property type="entry name" value="LeuE-type"/>
</dbReference>
<keyword evidence="4 6" id="KW-1133">Transmembrane helix</keyword>
<protein>
    <submittedName>
        <fullName evidence="7">LysE family translocator</fullName>
    </submittedName>
</protein>
<evidence type="ECO:0000256" key="3">
    <source>
        <dbReference type="ARBA" id="ARBA00022692"/>
    </source>
</evidence>
<comment type="subcellular location">
    <subcellularLocation>
        <location evidence="1">Cell membrane</location>
        <topology evidence="1">Multi-pass membrane protein</topology>
    </subcellularLocation>
</comment>
<keyword evidence="9" id="KW-1185">Reference proteome</keyword>
<dbReference type="Pfam" id="PF01810">
    <property type="entry name" value="LysE"/>
    <property type="match status" value="1"/>
</dbReference>
<feature type="transmembrane region" description="Helical" evidence="6">
    <location>
        <begin position="6"/>
        <end position="28"/>
    </location>
</feature>
<feature type="transmembrane region" description="Helical" evidence="6">
    <location>
        <begin position="114"/>
        <end position="138"/>
    </location>
</feature>
<reference evidence="7" key="2">
    <citation type="submission" date="2023-04" db="EMBL/GenBank/DDBJ databases">
        <title>Genomic characterization of faba bean (Vicia faba) microsymbionts in Mexican soils.</title>
        <authorList>
            <person name="Rivera Orduna F.N."/>
            <person name="Guevara-Luna J."/>
            <person name="Yan J."/>
            <person name="Arroyo-Herrera I."/>
            <person name="Li Y."/>
            <person name="Vasquez-Murrieta M.S."/>
            <person name="Wang E.T."/>
        </authorList>
    </citation>
    <scope>NUCLEOTIDE SEQUENCE</scope>
    <source>
        <strain evidence="7">CH26</strain>
    </source>
</reference>
<dbReference type="EMBL" id="NWSY01000013">
    <property type="protein sequence ID" value="PDT22088.1"/>
    <property type="molecule type" value="Genomic_DNA"/>
</dbReference>
<dbReference type="PANTHER" id="PTHR30086">
    <property type="entry name" value="ARGININE EXPORTER PROTEIN ARGO"/>
    <property type="match status" value="1"/>
</dbReference>
<feature type="transmembrane region" description="Helical" evidence="6">
    <location>
        <begin position="40"/>
        <end position="65"/>
    </location>
</feature>
<keyword evidence="2" id="KW-1003">Cell membrane</keyword>
<keyword evidence="3 6" id="KW-0812">Transmembrane</keyword>
<evidence type="ECO:0000256" key="1">
    <source>
        <dbReference type="ARBA" id="ARBA00004651"/>
    </source>
</evidence>
<evidence type="ECO:0000313" key="7">
    <source>
        <dbReference type="EMBL" id="MDR9774355.1"/>
    </source>
</evidence>
<sequence>MSSAGVFISIMAALAVGAMSPGPSFVVVSRIAISRSRLDGLAAALGMGAGGVIFAVLALAGLTALLSQFEWLYILLKVAGGAYLLYIAVNIWRGAAQPLEVSDAGDSHRAPRRSFMTALLTQLSNPKTIIVYASLFAALLPRSVPLDLMIALPLGVFAVEAGWYSIVALAFSARHPRRLYLAAKSWIDRAAGAVMGSLGLRLILSGLSAR</sequence>
<evidence type="ECO:0000256" key="2">
    <source>
        <dbReference type="ARBA" id="ARBA00022475"/>
    </source>
</evidence>
<accession>A0A2A6KC12</accession>
<evidence type="ECO:0000313" key="9">
    <source>
        <dbReference type="Proteomes" id="UP000219914"/>
    </source>
</evidence>
<organism evidence="7 10">
    <name type="scientific">Rhizobium hidalgonense</name>
    <dbReference type="NCBI Taxonomy" id="1538159"/>
    <lineage>
        <taxon>Bacteria</taxon>
        <taxon>Pseudomonadati</taxon>
        <taxon>Pseudomonadota</taxon>
        <taxon>Alphaproteobacteria</taxon>
        <taxon>Hyphomicrobiales</taxon>
        <taxon>Rhizobiaceae</taxon>
        <taxon>Rhizobium/Agrobacterium group</taxon>
        <taxon>Rhizobium</taxon>
    </lineage>
</organism>
<dbReference type="PANTHER" id="PTHR30086:SF19">
    <property type="entry name" value="THREONINE EFFLUX PROTEIN"/>
    <property type="match status" value="1"/>
</dbReference>
<dbReference type="Proteomes" id="UP001268610">
    <property type="component" value="Unassembled WGS sequence"/>
</dbReference>
<feature type="transmembrane region" description="Helical" evidence="6">
    <location>
        <begin position="150"/>
        <end position="171"/>
    </location>
</feature>
<gene>
    <name evidence="8" type="ORF">CO674_17930</name>
    <name evidence="7" type="ORF">RJJ65_17115</name>
</gene>
<reference evidence="8 9" key="1">
    <citation type="submission" date="2017-09" db="EMBL/GenBank/DDBJ databases">
        <title>Comparative genomics of rhizobia isolated from Phaseolus vulgaris in China.</title>
        <authorList>
            <person name="Tong W."/>
        </authorList>
    </citation>
    <scope>NUCLEOTIDE SEQUENCE [LARGE SCALE GENOMIC DNA]</scope>
    <source>
        <strain evidence="8 9">FH14</strain>
    </source>
</reference>
<dbReference type="AlphaFoldDB" id="A0A2A6KC12"/>